<organism evidence="9 10">
    <name type="scientific">Uncinocarpus reesii (strain UAMH 1704)</name>
    <dbReference type="NCBI Taxonomy" id="336963"/>
    <lineage>
        <taxon>Eukaryota</taxon>
        <taxon>Fungi</taxon>
        <taxon>Dikarya</taxon>
        <taxon>Ascomycota</taxon>
        <taxon>Pezizomycotina</taxon>
        <taxon>Eurotiomycetes</taxon>
        <taxon>Eurotiomycetidae</taxon>
        <taxon>Onygenales</taxon>
        <taxon>Onygenaceae</taxon>
        <taxon>Uncinocarpus</taxon>
    </lineage>
</organism>
<dbReference type="Pfam" id="PF01394">
    <property type="entry name" value="Clathrin_propel"/>
    <property type="match status" value="1"/>
</dbReference>
<evidence type="ECO:0000256" key="4">
    <source>
        <dbReference type="ARBA" id="ARBA00023176"/>
    </source>
</evidence>
<dbReference type="GO" id="GO:0030132">
    <property type="term" value="C:clathrin coat of coated pit"/>
    <property type="evidence" value="ECO:0007669"/>
    <property type="project" value="InterPro"/>
</dbReference>
<dbReference type="SUPFAM" id="SSF48371">
    <property type="entry name" value="ARM repeat"/>
    <property type="match status" value="6"/>
</dbReference>
<protein>
    <recommendedName>
        <fullName evidence="6">Clathrin heavy chain</fullName>
    </recommendedName>
</protein>
<dbReference type="PROSITE" id="PS50236">
    <property type="entry name" value="CHCR"/>
    <property type="match status" value="7"/>
</dbReference>
<dbReference type="InterPro" id="IPR055358">
    <property type="entry name" value="CHCR"/>
</dbReference>
<proteinExistence type="inferred from homology"/>
<dbReference type="InterPro" id="IPR016025">
    <property type="entry name" value="Clathrin_H-chain_N"/>
</dbReference>
<accession>C4JUE7</accession>
<evidence type="ECO:0000256" key="7">
    <source>
        <dbReference type="PROSITE-ProRule" id="PRU01006"/>
    </source>
</evidence>
<feature type="repeat" description="CHCR" evidence="7">
    <location>
        <begin position="602"/>
        <end position="748"/>
    </location>
</feature>
<feature type="region of interest" description="Disordered" evidence="8">
    <location>
        <begin position="1682"/>
        <end position="1706"/>
    </location>
</feature>
<dbReference type="InterPro" id="IPR016341">
    <property type="entry name" value="Clathrin_heavy_chain"/>
</dbReference>
<dbReference type="PANTHER" id="PTHR10292:SF1">
    <property type="entry name" value="CLATHRIN HEAVY CHAIN"/>
    <property type="match status" value="1"/>
</dbReference>
<dbReference type="InterPro" id="IPR000547">
    <property type="entry name" value="Clathrin_H-chain/VPS_repeat"/>
</dbReference>
<dbReference type="eggNOG" id="KOG0985">
    <property type="taxonomic scope" value="Eukaryota"/>
</dbReference>
<dbReference type="FunFam" id="1.25.40.10:FF:000001">
    <property type="entry name" value="Clathrin heavy chain"/>
    <property type="match status" value="1"/>
</dbReference>
<dbReference type="GO" id="GO:0032051">
    <property type="term" value="F:clathrin light chain binding"/>
    <property type="evidence" value="ECO:0007669"/>
    <property type="project" value="InterPro"/>
</dbReference>
<dbReference type="Gene3D" id="2.130.10.110">
    <property type="entry name" value="Clathrin heavy-chain terminal domain"/>
    <property type="match status" value="1"/>
</dbReference>
<dbReference type="PANTHER" id="PTHR10292">
    <property type="entry name" value="CLATHRIN HEAVY CHAIN RELATED"/>
    <property type="match status" value="1"/>
</dbReference>
<dbReference type="GO" id="GO:0030479">
    <property type="term" value="C:actin cortical patch"/>
    <property type="evidence" value="ECO:0007669"/>
    <property type="project" value="TreeGrafter"/>
</dbReference>
<evidence type="ECO:0000256" key="1">
    <source>
        <dbReference type="ARBA" id="ARBA00009535"/>
    </source>
</evidence>
<dbReference type="SMART" id="SM00299">
    <property type="entry name" value="CLH"/>
    <property type="match status" value="7"/>
</dbReference>
<dbReference type="GO" id="GO:0005198">
    <property type="term" value="F:structural molecule activity"/>
    <property type="evidence" value="ECO:0007669"/>
    <property type="project" value="InterPro"/>
</dbReference>
<evidence type="ECO:0000256" key="2">
    <source>
        <dbReference type="ARBA" id="ARBA00022737"/>
    </source>
</evidence>
<dbReference type="InterPro" id="IPR022365">
    <property type="entry name" value="Clathrin_H-chain_propeller_rpt"/>
</dbReference>
<gene>
    <name evidence="9" type="ORF">UREG_04750</name>
</gene>
<dbReference type="EMBL" id="CH476617">
    <property type="protein sequence ID" value="EEP79908.1"/>
    <property type="molecule type" value="Genomic_DNA"/>
</dbReference>
<dbReference type="GO" id="GO:0006886">
    <property type="term" value="P:intracellular protein transport"/>
    <property type="evidence" value="ECO:0007669"/>
    <property type="project" value="UniProtKB-UniRule"/>
</dbReference>
<feature type="repeat" description="CHCR" evidence="7">
    <location>
        <begin position="1045"/>
        <end position="1190"/>
    </location>
</feature>
<name>C4JUE7_UNCRE</name>
<comment type="function">
    <text evidence="6">Clathrin is the major protein of the polyhedral coat of coated pits and vesicles.</text>
</comment>
<dbReference type="SUPFAM" id="SSF50989">
    <property type="entry name" value="Clathrin heavy-chain terminal domain"/>
    <property type="match status" value="1"/>
</dbReference>
<dbReference type="FunFam" id="1.25.40.10:FF:000002">
    <property type="entry name" value="Clathrin heavy chain"/>
    <property type="match status" value="1"/>
</dbReference>
<dbReference type="Gene3D" id="1.25.40.730">
    <property type="match status" value="1"/>
</dbReference>
<dbReference type="GO" id="GO:0006895">
    <property type="term" value="P:Golgi to endosome transport"/>
    <property type="evidence" value="ECO:0007669"/>
    <property type="project" value="TreeGrafter"/>
</dbReference>
<keyword evidence="4 6" id="KW-0168">Coated pit</keyword>
<dbReference type="PIRSF" id="PIRSF002290">
    <property type="entry name" value="Clathrin_H_chain"/>
    <property type="match status" value="1"/>
</dbReference>
<evidence type="ECO:0000313" key="9">
    <source>
        <dbReference type="EMBL" id="EEP79908.1"/>
    </source>
</evidence>
<evidence type="ECO:0000313" key="10">
    <source>
        <dbReference type="Proteomes" id="UP000002058"/>
    </source>
</evidence>
<feature type="repeat" description="CHCR" evidence="7">
    <location>
        <begin position="751"/>
        <end position="893"/>
    </location>
</feature>
<dbReference type="GO" id="GO:0071439">
    <property type="term" value="C:clathrin complex"/>
    <property type="evidence" value="ECO:0007669"/>
    <property type="project" value="InterPro"/>
</dbReference>
<dbReference type="InParanoid" id="C4JUE7"/>
<keyword evidence="2" id="KW-0677">Repeat</keyword>
<dbReference type="Gene3D" id="1.25.40.10">
    <property type="entry name" value="Tetratricopeptide repeat domain"/>
    <property type="match status" value="3"/>
</dbReference>
<dbReference type="FunFam" id="1.25.40.10:FF:000009">
    <property type="entry name" value="Clathrin heavy chain"/>
    <property type="match status" value="1"/>
</dbReference>
<dbReference type="FunCoup" id="C4JUE7">
    <property type="interactions" value="1095"/>
</dbReference>
<dbReference type="FunFam" id="1.25.40.730:FF:000003">
    <property type="entry name" value="Clathrin heavy chain"/>
    <property type="match status" value="1"/>
</dbReference>
<comment type="similarity">
    <text evidence="1 6">Belongs to the clathrin heavy chain family.</text>
</comment>
<dbReference type="Proteomes" id="UP000002058">
    <property type="component" value="Unassembled WGS sequence"/>
</dbReference>
<dbReference type="GO" id="GO:0006898">
    <property type="term" value="P:receptor-mediated endocytosis"/>
    <property type="evidence" value="ECO:0007669"/>
    <property type="project" value="TreeGrafter"/>
</dbReference>
<keyword evidence="5 6" id="KW-0968">Cytoplasmic vesicle</keyword>
<feature type="repeat" description="CHCR" evidence="7">
    <location>
        <begin position="1340"/>
        <end position="1486"/>
    </location>
</feature>
<evidence type="ECO:0000256" key="8">
    <source>
        <dbReference type="SAM" id="MobiDB-lite"/>
    </source>
</evidence>
<feature type="repeat" description="CHCR" evidence="7">
    <location>
        <begin position="899"/>
        <end position="1038"/>
    </location>
</feature>
<dbReference type="FunFam" id="1.25.40.10:FF:000007">
    <property type="entry name" value="Clathrin heavy chain"/>
    <property type="match status" value="1"/>
</dbReference>
<dbReference type="InterPro" id="IPR016024">
    <property type="entry name" value="ARM-type_fold"/>
</dbReference>
<keyword evidence="3 6" id="KW-0472">Membrane</keyword>
<feature type="repeat" description="CHCR" evidence="7">
    <location>
        <begin position="1489"/>
        <end position="1632"/>
    </location>
</feature>
<dbReference type="VEuPathDB" id="FungiDB:UREG_04750"/>
<dbReference type="OMA" id="HCYDLLH"/>
<dbReference type="FunFam" id="2.130.10.110:FF:000003">
    <property type="entry name" value="Clathrin heavy chain"/>
    <property type="match status" value="1"/>
</dbReference>
<dbReference type="Pfam" id="PF13838">
    <property type="entry name" value="Clathrin_H_link"/>
    <property type="match status" value="1"/>
</dbReference>
<sequence length="1741" mass="196842">MAPLPIKFTELLQLTNLDIVVCIASPFSLYNRLGICDLGLGHAASFKCVAKADMVSALAGIHWIQFMCKCPLYASAGRASGSLSRVRSIQTLESDKFVCIRQKLSENDKTQVIIIDLKNNNEVVRRPINADNAIMHWSKNIIALKAQGRTVQVFDLQAKEKLKSAVLTEDVVYWKWFSETSLGLVTEAAIYHWNVFDPSQHAPLKMFDRISNLNGCQIISYKVNEDQKWMAVVGISQQQGRIVGTMQLHSVERGISQHIEGHAATFASISVEGSPLPHKLFAFAVRTQTGAKLQIAEIDHQEPNPKFPKKAVEIYFPPEATNDFPVAMQVSKKYDIVYLVTKFGFIHLYDLESGTCIFMNRISSETIFVTTPDSESTGLVGVNRKGQVLSVSVDESTIIPYLLDNPANTSLAVKLAAKAGLPGADNLLQRQFETLLTQQNYMEAAKVAANSPRGFLRTPETINRLKSAPQSAQGMSVILQYFGMLLDKGTLNKHESIELVRPVMQQSRKHLLEKWLGEDKLECSEELGDIVRPYDIGLALGIYLKANIPHKVVAGFAETGQFDKILAYSRQVGFQPDYVQLLQHIVRVNPEKCAEFAGQLVSEESGAAVDLDRVVDVFISQNMIQQATAFLLDALKDNKPEHGHLQTRLLEMNLVNAPQVADAILGNEMFTHYDKARISQLCENAGLYQRALENTEDPAVIMRNIVRTDKLNPDWLTNYFGRLSVEQSLDAMNEMLKVNLRQNLQAVVQLATKFSDLLGANNLISLLEKYRTAEGLYYYLGSIVNLSEDPDVHFKYIEAATKMGQMTEVERICRESNYYNAEKVKNFLKEARLTEQLPLIIVCDRFNFIHDLVLYLYQNQQYKSIEVYVQRVNPSRTPAVVGGLLDVDCDEGIIKNLLSTVDASSIPIDELVSEVESRNRLKILLPFLENTLSTGNQQQAVYNALAKIYIDSNNNPEKFLKENDLYDTLVVGKYCEKRDPNLAYISYRKGQNDLELINITNENSMYRAQARYLLERADSEIWAFVLNGNNIHRRSLVDQVIATAVPESAEPDKVSVAVKAFLEADLPTELIELLEKIILEPSPFSDNGSLQNLLMLTAAKADKSRLMDYIHKLTEFNAEEIANMCLSVGLYEEAFEIYKKVDNHISATNVLVDYIVSIDRAQEYAERVELPEVWSKVAKAQLDGLRVSDAIASYIRAGDPSNYNEVIETATHAGKDEDLVEYLKMARKTLREPAVDTALALSYARLNQLPELEDFLRAVNVADVEASGDKAYEEGYHEAAKIFFSSISNWAKLATTLVHLEDYQAAVECARKGNNVKVWKQVNEACVAKKEFRLAQICGLNLIVHAEELQDLVRQYERNGYFDELIALLEAGLGLERAHMGMFTELGIALSKYHPDRVMEHLKLFWTRINIPKMIRACEEANLWPELVFLYCHYDEWDNAALAMMERAADAWEHHSFKDIIVKVANLEIYYRALNFYLQEQPLLLTDLLQVLTPRIDVNRVVRMFEKSDNIPLIKPFLLNVQTQNKKAVNNAINDLLIEEEDYKTLRDSVENYDNYDPVELAQRLEKHELVFFRQIAASIYRKNKRWEKSISLSKQDKLFKDAIETAAISGKTEVVEELLRYFVDIGSRECYVGMLYACYELIRPDVVLEVSWRHGLHDFTMPYLINVLSQQVRTIETLKQDNEERKAREAAQQKEEDNTPVLGGSRLMLTQGPGSPAGHAMPFGGATNGITPQATGFRPF</sequence>
<dbReference type="GeneID" id="8442568"/>
<dbReference type="HOGENOM" id="CLU_002136_0_0_1"/>
<evidence type="ECO:0000256" key="3">
    <source>
        <dbReference type="ARBA" id="ARBA00023136"/>
    </source>
</evidence>
<reference evidence="10" key="1">
    <citation type="journal article" date="2009" name="Genome Res.">
        <title>Comparative genomic analyses of the human fungal pathogens Coccidioides and their relatives.</title>
        <authorList>
            <person name="Sharpton T.J."/>
            <person name="Stajich J.E."/>
            <person name="Rounsley S.D."/>
            <person name="Gardner M.J."/>
            <person name="Wortman J.R."/>
            <person name="Jordar V.S."/>
            <person name="Maiti R."/>
            <person name="Kodira C.D."/>
            <person name="Neafsey D.E."/>
            <person name="Zeng Q."/>
            <person name="Hung C.-Y."/>
            <person name="McMahan C."/>
            <person name="Muszewska A."/>
            <person name="Grynberg M."/>
            <person name="Mandel M.A."/>
            <person name="Kellner E.M."/>
            <person name="Barker B.M."/>
            <person name="Galgiani J.N."/>
            <person name="Orbach M.J."/>
            <person name="Kirkland T.N."/>
            <person name="Cole G.T."/>
            <person name="Henn M.R."/>
            <person name="Birren B.W."/>
            <person name="Taylor J.W."/>
        </authorList>
    </citation>
    <scope>NUCLEOTIDE SEQUENCE [LARGE SCALE GENOMIC DNA]</scope>
    <source>
        <strain evidence="10">UAMH 1704</strain>
    </source>
</reference>
<dbReference type="RefSeq" id="XP_002584061.1">
    <property type="nucleotide sequence ID" value="XM_002584015.1"/>
</dbReference>
<dbReference type="GO" id="GO:0030130">
    <property type="term" value="C:clathrin coat of trans-Golgi network vesicle"/>
    <property type="evidence" value="ECO:0007669"/>
    <property type="project" value="InterPro"/>
</dbReference>
<dbReference type="Pfam" id="PF00637">
    <property type="entry name" value="Clathrin"/>
    <property type="match status" value="7"/>
</dbReference>
<evidence type="ECO:0000256" key="5">
    <source>
        <dbReference type="ARBA" id="ARBA00023329"/>
    </source>
</evidence>
<dbReference type="InterPro" id="IPR011990">
    <property type="entry name" value="TPR-like_helical_dom_sf"/>
</dbReference>
<dbReference type="STRING" id="336963.C4JUE7"/>
<dbReference type="KEGG" id="ure:UREG_04750"/>
<evidence type="ECO:0000256" key="6">
    <source>
        <dbReference type="PIRNR" id="PIRNR002290"/>
    </source>
</evidence>
<dbReference type="OrthoDB" id="2113814at2759"/>
<feature type="repeat" description="CHCR" evidence="7">
    <location>
        <begin position="1194"/>
        <end position="1335"/>
    </location>
</feature>
<comment type="subcellular location">
    <subcellularLocation>
        <location evidence="6">Cytoplasmic vesicle membrane</location>
        <topology evidence="6">Peripheral membrane protein</topology>
        <orientation evidence="6">Cytoplasmic side</orientation>
    </subcellularLocation>
    <subcellularLocation>
        <location evidence="6">Membrane</location>
        <location evidence="6">Coated pit</location>
        <topology evidence="6">Peripheral membrane protein</topology>
        <orientation evidence="6">Cytoplasmic side</orientation>
    </subcellularLocation>
</comment>
<feature type="compositionally biased region" description="Basic and acidic residues" evidence="8">
    <location>
        <begin position="1682"/>
        <end position="1698"/>
    </location>
</feature>
<dbReference type="GO" id="GO:0005829">
    <property type="term" value="C:cytosol"/>
    <property type="evidence" value="ECO:0007669"/>
    <property type="project" value="GOC"/>
</dbReference>
<keyword evidence="10" id="KW-1185">Reference proteome</keyword>